<sequence>MGTDSYLLDKGGLKLKQFIIYPSTDEDGHTVLQLPASDYVEVNGYGVIAKYTLLVLFALAAFYGFCALIISFIGFLKRKKSLGIIEIYRAIVNSSVIITAMMFVYVSIKLFSGLALREDVLWSVILNGVLAIVPMVYAVILAAKWKKLDCTRKEKIKLIVTGVAGFIMTINVIFWEAYKFW</sequence>
<evidence type="ECO:0000313" key="2">
    <source>
        <dbReference type="EMBL" id="MBU5439029.1"/>
    </source>
</evidence>
<comment type="caution">
    <text evidence="2">The sequence shown here is derived from an EMBL/GenBank/DDBJ whole genome shotgun (WGS) entry which is preliminary data.</text>
</comment>
<protein>
    <submittedName>
        <fullName evidence="2">Uncharacterized protein</fullName>
    </submittedName>
</protein>
<accession>A0ABS6E9Z4</accession>
<keyword evidence="1" id="KW-0812">Transmembrane</keyword>
<reference evidence="2 3" key="1">
    <citation type="submission" date="2021-06" db="EMBL/GenBank/DDBJ databases">
        <authorList>
            <person name="Sun Q."/>
            <person name="Li D."/>
        </authorList>
    </citation>
    <scope>NUCLEOTIDE SEQUENCE [LARGE SCALE GENOMIC DNA]</scope>
    <source>
        <strain evidence="2 3">MSJ-40</strain>
    </source>
</reference>
<feature type="transmembrane region" description="Helical" evidence="1">
    <location>
        <begin position="155"/>
        <end position="175"/>
    </location>
</feature>
<feature type="transmembrane region" description="Helical" evidence="1">
    <location>
        <begin position="120"/>
        <end position="143"/>
    </location>
</feature>
<proteinExistence type="predicted"/>
<keyword evidence="1" id="KW-0472">Membrane</keyword>
<dbReference type="Proteomes" id="UP000749471">
    <property type="component" value="Unassembled WGS sequence"/>
</dbReference>
<dbReference type="RefSeq" id="WP_216520643.1">
    <property type="nucleotide sequence ID" value="NZ_JAHLPM010000011.1"/>
</dbReference>
<keyword evidence="3" id="KW-1185">Reference proteome</keyword>
<organism evidence="2 3">
    <name type="scientific">Tissierella simiarum</name>
    <dbReference type="NCBI Taxonomy" id="2841534"/>
    <lineage>
        <taxon>Bacteria</taxon>
        <taxon>Bacillati</taxon>
        <taxon>Bacillota</taxon>
        <taxon>Tissierellia</taxon>
        <taxon>Tissierellales</taxon>
        <taxon>Tissierellaceae</taxon>
        <taxon>Tissierella</taxon>
    </lineage>
</organism>
<keyword evidence="1" id="KW-1133">Transmembrane helix</keyword>
<evidence type="ECO:0000256" key="1">
    <source>
        <dbReference type="SAM" id="Phobius"/>
    </source>
</evidence>
<feature type="transmembrane region" description="Helical" evidence="1">
    <location>
        <begin position="51"/>
        <end position="75"/>
    </location>
</feature>
<dbReference type="EMBL" id="JAHLPM010000011">
    <property type="protein sequence ID" value="MBU5439029.1"/>
    <property type="molecule type" value="Genomic_DNA"/>
</dbReference>
<name>A0ABS6E9Z4_9FIRM</name>
<feature type="transmembrane region" description="Helical" evidence="1">
    <location>
        <begin position="87"/>
        <end position="108"/>
    </location>
</feature>
<gene>
    <name evidence="2" type="ORF">KQI42_13455</name>
</gene>
<evidence type="ECO:0000313" key="3">
    <source>
        <dbReference type="Proteomes" id="UP000749471"/>
    </source>
</evidence>